<dbReference type="Pfam" id="PF02518">
    <property type="entry name" value="HATPase_c"/>
    <property type="match status" value="1"/>
</dbReference>
<organism evidence="6 7">
    <name type="scientific">Arcobacter nitrofigilis (strain ATCC 33309 / DSM 7299 / CCUG 15893 / LMG 7604 / NCTC 12251 / CI)</name>
    <name type="common">Campylobacter nitrofigilis</name>
    <dbReference type="NCBI Taxonomy" id="572480"/>
    <lineage>
        <taxon>Bacteria</taxon>
        <taxon>Pseudomonadati</taxon>
        <taxon>Campylobacterota</taxon>
        <taxon>Epsilonproteobacteria</taxon>
        <taxon>Campylobacterales</taxon>
        <taxon>Arcobacteraceae</taxon>
        <taxon>Arcobacter</taxon>
    </lineage>
</organism>
<dbReference type="GO" id="GO:0000155">
    <property type="term" value="F:phosphorelay sensor kinase activity"/>
    <property type="evidence" value="ECO:0007669"/>
    <property type="project" value="InterPro"/>
</dbReference>
<evidence type="ECO:0000256" key="2">
    <source>
        <dbReference type="ARBA" id="ARBA00012438"/>
    </source>
</evidence>
<comment type="catalytic activity">
    <reaction evidence="1">
        <text>ATP + protein L-histidine = ADP + protein N-phospho-L-histidine.</text>
        <dbReference type="EC" id="2.7.13.3"/>
    </reaction>
</comment>
<evidence type="ECO:0000313" key="6">
    <source>
        <dbReference type="EMBL" id="ADG93565.1"/>
    </source>
</evidence>
<dbReference type="OrthoDB" id="9761634at2"/>
<dbReference type="Gene3D" id="1.10.287.130">
    <property type="match status" value="1"/>
</dbReference>
<dbReference type="PANTHER" id="PTHR43547:SF2">
    <property type="entry name" value="HYBRID SIGNAL TRANSDUCTION HISTIDINE KINASE C"/>
    <property type="match status" value="1"/>
</dbReference>
<feature type="domain" description="Histidine kinase" evidence="5">
    <location>
        <begin position="192"/>
        <end position="394"/>
    </location>
</feature>
<evidence type="ECO:0000256" key="1">
    <source>
        <dbReference type="ARBA" id="ARBA00000085"/>
    </source>
</evidence>
<dbReference type="AlphaFoldDB" id="D5V1Y1"/>
<evidence type="ECO:0000256" key="3">
    <source>
        <dbReference type="ARBA" id="ARBA00022553"/>
    </source>
</evidence>
<dbReference type="Pfam" id="PF00512">
    <property type="entry name" value="HisKA"/>
    <property type="match status" value="1"/>
</dbReference>
<gene>
    <name evidence="6" type="ordered locus">Arnit_1911</name>
</gene>
<feature type="transmembrane region" description="Helical" evidence="4">
    <location>
        <begin position="20"/>
        <end position="42"/>
    </location>
</feature>
<dbReference type="Proteomes" id="UP000000939">
    <property type="component" value="Chromosome"/>
</dbReference>
<feature type="transmembrane region" description="Helical" evidence="4">
    <location>
        <begin position="153"/>
        <end position="172"/>
    </location>
</feature>
<dbReference type="InterPro" id="IPR036890">
    <property type="entry name" value="HATPase_C_sf"/>
</dbReference>
<keyword evidence="4" id="KW-0812">Transmembrane</keyword>
<name>D5V1Y1_ARCNC</name>
<dbReference type="EC" id="2.7.13.3" evidence="2"/>
<dbReference type="SUPFAM" id="SSF47384">
    <property type="entry name" value="Homodimeric domain of signal transducing histidine kinase"/>
    <property type="match status" value="1"/>
</dbReference>
<dbReference type="InterPro" id="IPR003594">
    <property type="entry name" value="HATPase_dom"/>
</dbReference>
<keyword evidence="6" id="KW-0808">Transferase</keyword>
<keyword evidence="6" id="KW-0418">Kinase</keyword>
<dbReference type="SMART" id="SM00387">
    <property type="entry name" value="HATPase_c"/>
    <property type="match status" value="1"/>
</dbReference>
<dbReference type="InterPro" id="IPR036097">
    <property type="entry name" value="HisK_dim/P_sf"/>
</dbReference>
<dbReference type="PROSITE" id="PS50109">
    <property type="entry name" value="HIS_KIN"/>
    <property type="match status" value="1"/>
</dbReference>
<sequence length="394" mass="45938" precursor="true">MLKSLDIDLPQSEKKTLWGFLTLYSVLCIVILLFISFLYYNFKKDLMLQNKRLILQEYSNDLISRLKDLHINFDKYKFYPRDERFNSAIYDSDRNLIFSTLISPKVKLDEITYTTNNYIHYIKEPESYYLGAKYVLLEIPEDKAWINDVRNKVTIFLICGFSIMFICGYFLLKLFLRPMRDSLHLLDRFIKDTTHELNTPISAIITNIEMIDIASLEDVKLQKKLKRIDTGAKTVSNIYQDLTYLALKNKIISKNEDLDLSKIVLNRIDYFKTLADVKKISFIKNINSGVKIFCDEKKIGKVVDNLLSNAIKYNKISGSIEVILENKKLIIKDSGKGIQKDKIPAMFERYARFDKSVGGFGIGLNIVYMITKEYNIDIKIKSELNIGTQMELTW</sequence>
<dbReference type="CDD" id="cd00082">
    <property type="entry name" value="HisKA"/>
    <property type="match status" value="1"/>
</dbReference>
<keyword evidence="3" id="KW-0597">Phosphoprotein</keyword>
<dbReference type="SMART" id="SM00388">
    <property type="entry name" value="HisKA"/>
    <property type="match status" value="1"/>
</dbReference>
<keyword evidence="4" id="KW-0472">Membrane</keyword>
<keyword evidence="4" id="KW-1133">Transmembrane helix</keyword>
<dbReference type="Gene3D" id="3.30.565.10">
    <property type="entry name" value="Histidine kinase-like ATPase, C-terminal domain"/>
    <property type="match status" value="1"/>
</dbReference>
<proteinExistence type="predicted"/>
<accession>D5V1Y1</accession>
<evidence type="ECO:0000256" key="4">
    <source>
        <dbReference type="SAM" id="Phobius"/>
    </source>
</evidence>
<dbReference type="KEGG" id="ant:Arnit_1911"/>
<protein>
    <recommendedName>
        <fullName evidence="2">histidine kinase</fullName>
        <ecNumber evidence="2">2.7.13.3</ecNumber>
    </recommendedName>
</protein>
<dbReference type="HOGENOM" id="CLU_000445_89_10_7"/>
<dbReference type="EMBL" id="CP001999">
    <property type="protein sequence ID" value="ADG93565.1"/>
    <property type="molecule type" value="Genomic_DNA"/>
</dbReference>
<reference evidence="6 7" key="1">
    <citation type="journal article" date="2010" name="Stand. Genomic Sci.">
        <title>Complete genome sequence of Arcobacter nitrofigilis type strain (CI).</title>
        <authorList>
            <person name="Pati A."/>
            <person name="Gronow S."/>
            <person name="Lapidus A."/>
            <person name="Copeland A."/>
            <person name="Glavina Del Rio T."/>
            <person name="Nolan M."/>
            <person name="Lucas S."/>
            <person name="Tice H."/>
            <person name="Cheng J.F."/>
            <person name="Han C."/>
            <person name="Chertkov O."/>
            <person name="Bruce D."/>
            <person name="Tapia R."/>
            <person name="Goodwin L."/>
            <person name="Pitluck S."/>
            <person name="Liolios K."/>
            <person name="Ivanova N."/>
            <person name="Mavromatis K."/>
            <person name="Chen A."/>
            <person name="Palaniappan K."/>
            <person name="Land M."/>
            <person name="Hauser L."/>
            <person name="Chang Y.J."/>
            <person name="Jeffries C.D."/>
            <person name="Detter J.C."/>
            <person name="Rohde M."/>
            <person name="Goker M."/>
            <person name="Bristow J."/>
            <person name="Eisen J.A."/>
            <person name="Markowitz V."/>
            <person name="Hugenholtz P."/>
            <person name="Klenk H.P."/>
            <person name="Kyrpides N.C."/>
        </authorList>
    </citation>
    <scope>NUCLEOTIDE SEQUENCE [LARGE SCALE GENOMIC DNA]</scope>
    <source>
        <strain evidence="7">ATCC 33309 / DSM 7299 / CCUG 15893 / LMG 7604 / NCTC 12251 / CI</strain>
    </source>
</reference>
<evidence type="ECO:0000259" key="5">
    <source>
        <dbReference type="PROSITE" id="PS50109"/>
    </source>
</evidence>
<dbReference type="InterPro" id="IPR003661">
    <property type="entry name" value="HisK_dim/P_dom"/>
</dbReference>
<dbReference type="SUPFAM" id="SSF55874">
    <property type="entry name" value="ATPase domain of HSP90 chaperone/DNA topoisomerase II/histidine kinase"/>
    <property type="match status" value="1"/>
</dbReference>
<keyword evidence="7" id="KW-1185">Reference proteome</keyword>
<dbReference type="InterPro" id="IPR005467">
    <property type="entry name" value="His_kinase_dom"/>
</dbReference>
<dbReference type="eggNOG" id="COG5002">
    <property type="taxonomic scope" value="Bacteria"/>
</dbReference>
<dbReference type="PANTHER" id="PTHR43547">
    <property type="entry name" value="TWO-COMPONENT HISTIDINE KINASE"/>
    <property type="match status" value="1"/>
</dbReference>
<evidence type="ECO:0000313" key="7">
    <source>
        <dbReference type="Proteomes" id="UP000000939"/>
    </source>
</evidence>
<dbReference type="STRING" id="572480.Arnit_1911"/>